<dbReference type="PANTHER" id="PTHR47197">
    <property type="entry name" value="PROTEIN NIRF"/>
    <property type="match status" value="1"/>
</dbReference>
<dbReference type="InterPro" id="IPR051200">
    <property type="entry name" value="Host-pathogen_enzymatic-act"/>
</dbReference>
<dbReference type="InterPro" id="IPR011048">
    <property type="entry name" value="Haem_d1_sf"/>
</dbReference>
<dbReference type="PROSITE" id="PS51257">
    <property type="entry name" value="PROKAR_LIPOPROTEIN"/>
    <property type="match status" value="1"/>
</dbReference>
<reference evidence="1" key="1">
    <citation type="submission" date="2015-10" db="EMBL/GenBank/DDBJ databases">
        <authorList>
            <person name="Gilbert D.G."/>
        </authorList>
    </citation>
    <scope>NUCLEOTIDE SEQUENCE</scope>
</reference>
<dbReference type="Gene3D" id="2.130.10.10">
    <property type="entry name" value="YVTN repeat-like/Quinoprotein amine dehydrogenase"/>
    <property type="match status" value="2"/>
</dbReference>
<protein>
    <recommendedName>
        <fullName evidence="2">Surface layer protein</fullName>
    </recommendedName>
</protein>
<dbReference type="SUPFAM" id="SSF51004">
    <property type="entry name" value="C-terminal (heme d1) domain of cytochrome cd1-nitrite reductase"/>
    <property type="match status" value="1"/>
</dbReference>
<dbReference type="Pfam" id="PF10282">
    <property type="entry name" value="Lactonase"/>
    <property type="match status" value="1"/>
</dbReference>
<name>A0A160VGY6_9ZZZZ</name>
<dbReference type="PANTHER" id="PTHR47197:SF3">
    <property type="entry name" value="DIHYDRO-HEME D1 DEHYDROGENASE"/>
    <property type="match status" value="1"/>
</dbReference>
<proteinExistence type="predicted"/>
<organism evidence="1">
    <name type="scientific">hydrothermal vent metagenome</name>
    <dbReference type="NCBI Taxonomy" id="652676"/>
    <lineage>
        <taxon>unclassified sequences</taxon>
        <taxon>metagenomes</taxon>
        <taxon>ecological metagenomes</taxon>
    </lineage>
</organism>
<dbReference type="AlphaFoldDB" id="A0A160VGY6"/>
<gene>
    <name evidence="1" type="ORF">MGWOODY_Mmi737</name>
</gene>
<evidence type="ECO:0000313" key="1">
    <source>
        <dbReference type="EMBL" id="CUV09955.1"/>
    </source>
</evidence>
<sequence length="366" mass="40292">MKRKRIILVIIAAGIFFSCSDDNDTDQEFTKAYVTLQGSDKVAVINVDHAELVAEIDVNFINTGDRPHYVVIDEIHRTWYVTLISSGYVCKFNLDTDELMDSVFVGNQPALMDIDRENQILYVSRFMPMPSMGMEGSESQLVHKINAATMTILGTVDVGASSPHGIALSSDGSTLWVASNEASHFFAIETTRFGESDYQPQNFRLGSDVPYNYEINDNTYNALELVLSQDGSELFVSCSGTGQVRIFDTSNGDSLKYYSTGMMPWHIAVSNDDKYLYTTNRMSNNVVQTDLTNGAAKTFTAEDLAMPHGVALTVDNSKLVVSSSMGDVLYIVDAESMVMTGMIMLMDGDMGMDNMNMPTGVAVVQE</sequence>
<dbReference type="InterPro" id="IPR015943">
    <property type="entry name" value="WD40/YVTN_repeat-like_dom_sf"/>
</dbReference>
<evidence type="ECO:0008006" key="2">
    <source>
        <dbReference type="Google" id="ProtNLM"/>
    </source>
</evidence>
<dbReference type="InterPro" id="IPR019405">
    <property type="entry name" value="Lactonase_7-beta_prop"/>
</dbReference>
<dbReference type="EMBL" id="FAXC01000328">
    <property type="protein sequence ID" value="CUV09955.1"/>
    <property type="molecule type" value="Genomic_DNA"/>
</dbReference>
<accession>A0A160VGY6</accession>